<name>A0A1I7V4Z5_9PELO</name>
<evidence type="ECO:0000256" key="2">
    <source>
        <dbReference type="ARBA" id="ARBA00023125"/>
    </source>
</evidence>
<evidence type="ECO:0000256" key="7">
    <source>
        <dbReference type="SAM" id="MobiDB-lite"/>
    </source>
</evidence>
<evidence type="ECO:0000256" key="4">
    <source>
        <dbReference type="ARBA" id="ARBA00023242"/>
    </source>
</evidence>
<dbReference type="Proteomes" id="UP000095282">
    <property type="component" value="Unplaced"/>
</dbReference>
<reference evidence="10" key="1">
    <citation type="submission" date="2016-11" db="UniProtKB">
        <authorList>
            <consortium name="WormBaseParasite"/>
        </authorList>
    </citation>
    <scope>IDENTIFICATION</scope>
</reference>
<dbReference type="GO" id="GO:0000978">
    <property type="term" value="F:RNA polymerase II cis-regulatory region sequence-specific DNA binding"/>
    <property type="evidence" value="ECO:0007669"/>
    <property type="project" value="TreeGrafter"/>
</dbReference>
<proteinExistence type="predicted"/>
<evidence type="ECO:0000256" key="6">
    <source>
        <dbReference type="RuleBase" id="RU000682"/>
    </source>
</evidence>
<dbReference type="PROSITE" id="PS00027">
    <property type="entry name" value="HOMEOBOX_1"/>
    <property type="match status" value="1"/>
</dbReference>
<feature type="region of interest" description="Disordered" evidence="7">
    <location>
        <begin position="30"/>
        <end position="126"/>
    </location>
</feature>
<keyword evidence="3 5" id="KW-0371">Homeobox</keyword>
<evidence type="ECO:0000256" key="5">
    <source>
        <dbReference type="PROSITE-ProRule" id="PRU00108"/>
    </source>
</evidence>
<dbReference type="Gene3D" id="1.10.10.60">
    <property type="entry name" value="Homeodomain-like"/>
    <property type="match status" value="1"/>
</dbReference>
<accession>A0A1I7V4Z5</accession>
<keyword evidence="2 5" id="KW-0238">DNA-binding</keyword>
<evidence type="ECO:0000259" key="8">
    <source>
        <dbReference type="PROSITE" id="PS50071"/>
    </source>
</evidence>
<sequence>MKRGGKIWNTNVLFQLLISRFQVKIWFQNRRSKQKKQKTGGASDHASDEDDDTEESKPESSPMSDSMLNQVSSERTLGSIKTEMKEDYRTDNSSPPQNHAPPNPPMLTDWTLPHTMTPSNQHLPPVTTLPPLVPGLNGYEAMKYEADKQPHLSYDMPPYNTYFYPHIYNQY</sequence>
<dbReference type="PROSITE" id="PS50071">
    <property type="entry name" value="HOMEOBOX_2"/>
    <property type="match status" value="1"/>
</dbReference>
<evidence type="ECO:0000313" key="10">
    <source>
        <dbReference type="WBParaSite" id="Csp11.Scaffold8.g34.t1"/>
    </source>
</evidence>
<feature type="domain" description="Homeobox" evidence="8">
    <location>
        <begin position="15"/>
        <end position="37"/>
    </location>
</feature>
<dbReference type="SUPFAM" id="SSF46689">
    <property type="entry name" value="Homeodomain-like"/>
    <property type="match status" value="1"/>
</dbReference>
<comment type="subcellular location">
    <subcellularLocation>
        <location evidence="1 5 6">Nucleus</location>
    </subcellularLocation>
</comment>
<dbReference type="Pfam" id="PF00046">
    <property type="entry name" value="Homeodomain"/>
    <property type="match status" value="1"/>
</dbReference>
<dbReference type="GO" id="GO:0005634">
    <property type="term" value="C:nucleus"/>
    <property type="evidence" value="ECO:0007669"/>
    <property type="project" value="UniProtKB-SubCell"/>
</dbReference>
<feature type="DNA-binding region" description="Homeobox" evidence="5">
    <location>
        <begin position="17"/>
        <end position="38"/>
    </location>
</feature>
<organism evidence="9 10">
    <name type="scientific">Caenorhabditis tropicalis</name>
    <dbReference type="NCBI Taxonomy" id="1561998"/>
    <lineage>
        <taxon>Eukaryota</taxon>
        <taxon>Metazoa</taxon>
        <taxon>Ecdysozoa</taxon>
        <taxon>Nematoda</taxon>
        <taxon>Chromadorea</taxon>
        <taxon>Rhabditida</taxon>
        <taxon>Rhabditina</taxon>
        <taxon>Rhabditomorpha</taxon>
        <taxon>Rhabditoidea</taxon>
        <taxon>Rhabditidae</taxon>
        <taxon>Peloderinae</taxon>
        <taxon>Caenorhabditis</taxon>
    </lineage>
</organism>
<dbReference type="WBParaSite" id="Csp11.Scaffold8.g34.t1">
    <property type="protein sequence ID" value="Csp11.Scaffold8.g34.t1"/>
    <property type="gene ID" value="Csp11.Scaffold8.g34"/>
</dbReference>
<feature type="compositionally biased region" description="Polar residues" evidence="7">
    <location>
        <begin position="59"/>
        <end position="76"/>
    </location>
</feature>
<keyword evidence="9" id="KW-1185">Reference proteome</keyword>
<dbReference type="InterPro" id="IPR001356">
    <property type="entry name" value="HD"/>
</dbReference>
<dbReference type="InterPro" id="IPR017970">
    <property type="entry name" value="Homeobox_CS"/>
</dbReference>
<dbReference type="GO" id="GO:0045944">
    <property type="term" value="P:positive regulation of transcription by RNA polymerase II"/>
    <property type="evidence" value="ECO:0007669"/>
    <property type="project" value="UniProtKB-ARBA"/>
</dbReference>
<protein>
    <submittedName>
        <fullName evidence="10">Homeobox domain-containing protein</fullName>
    </submittedName>
</protein>
<evidence type="ECO:0000256" key="3">
    <source>
        <dbReference type="ARBA" id="ARBA00023155"/>
    </source>
</evidence>
<dbReference type="PANTHER" id="PTHR45664">
    <property type="entry name" value="PROTEIN ZERKNUELLT 1-RELATED"/>
    <property type="match status" value="1"/>
</dbReference>
<dbReference type="AlphaFoldDB" id="A0A1I7V4Z5"/>
<dbReference type="STRING" id="1561998.A0A1I7V4Z5"/>
<dbReference type="CDD" id="cd00086">
    <property type="entry name" value="homeodomain"/>
    <property type="match status" value="1"/>
</dbReference>
<dbReference type="PANTHER" id="PTHR45664:SF12">
    <property type="entry name" value="PANCREAS_DUODENUM HOMEOBOX PROTEIN 1"/>
    <property type="match status" value="1"/>
</dbReference>
<dbReference type="GO" id="GO:0000981">
    <property type="term" value="F:DNA-binding transcription factor activity, RNA polymerase II-specific"/>
    <property type="evidence" value="ECO:0007669"/>
    <property type="project" value="InterPro"/>
</dbReference>
<evidence type="ECO:0000256" key="1">
    <source>
        <dbReference type="ARBA" id="ARBA00004123"/>
    </source>
</evidence>
<evidence type="ECO:0000313" key="9">
    <source>
        <dbReference type="Proteomes" id="UP000095282"/>
    </source>
</evidence>
<dbReference type="eggNOG" id="KOG0850">
    <property type="taxonomic scope" value="Eukaryota"/>
</dbReference>
<dbReference type="InterPro" id="IPR009057">
    <property type="entry name" value="Homeodomain-like_sf"/>
</dbReference>
<keyword evidence="4 5" id="KW-0539">Nucleus</keyword>